<protein>
    <submittedName>
        <fullName evidence="2">SAF domain</fullName>
    </submittedName>
</protein>
<dbReference type="AlphaFoldDB" id="A0A375I508"/>
<dbReference type="Gene3D" id="3.90.1210.10">
    <property type="entry name" value="Antifreeze-like/N-acetylneuraminic acid synthase C-terminal domain"/>
    <property type="match status" value="1"/>
</dbReference>
<dbReference type="EMBL" id="OMOH01000005">
    <property type="protein sequence ID" value="SPF68472.1"/>
    <property type="molecule type" value="Genomic_DNA"/>
</dbReference>
<dbReference type="Proteomes" id="UP000265962">
    <property type="component" value="Unassembled WGS sequence"/>
</dbReference>
<feature type="domain" description="SAF" evidence="1">
    <location>
        <begin position="54"/>
        <end position="116"/>
    </location>
</feature>
<proteinExistence type="predicted"/>
<keyword evidence="3" id="KW-1185">Reference proteome</keyword>
<gene>
    <name evidence="2" type="ORF">PROPJV5_1451</name>
</gene>
<evidence type="ECO:0000313" key="2">
    <source>
        <dbReference type="EMBL" id="SPF68472.1"/>
    </source>
</evidence>
<evidence type="ECO:0000259" key="1">
    <source>
        <dbReference type="SMART" id="SM00858"/>
    </source>
</evidence>
<dbReference type="SMART" id="SM00858">
    <property type="entry name" value="SAF"/>
    <property type="match status" value="1"/>
</dbReference>
<evidence type="ECO:0000313" key="3">
    <source>
        <dbReference type="Proteomes" id="UP000265962"/>
    </source>
</evidence>
<dbReference type="CDD" id="cd11614">
    <property type="entry name" value="SAF_CpaB_FlgA_like"/>
    <property type="match status" value="1"/>
</dbReference>
<accession>A0A375I508</accession>
<dbReference type="Pfam" id="PF08666">
    <property type="entry name" value="SAF"/>
    <property type="match status" value="1"/>
</dbReference>
<organism evidence="2 3">
    <name type="scientific">Propionibacterium ruminifibrarum</name>
    <dbReference type="NCBI Taxonomy" id="1962131"/>
    <lineage>
        <taxon>Bacteria</taxon>
        <taxon>Bacillati</taxon>
        <taxon>Actinomycetota</taxon>
        <taxon>Actinomycetes</taxon>
        <taxon>Propionibacteriales</taxon>
        <taxon>Propionibacteriaceae</taxon>
        <taxon>Propionibacterium</taxon>
    </lineage>
</organism>
<name>A0A375I508_9ACTN</name>
<reference evidence="3" key="1">
    <citation type="submission" date="2018-02" db="EMBL/GenBank/DDBJ databases">
        <authorList>
            <person name="Hornung B."/>
        </authorList>
    </citation>
    <scope>NUCLEOTIDE SEQUENCE [LARGE SCALE GENOMIC DNA]</scope>
</reference>
<dbReference type="InterPro" id="IPR013974">
    <property type="entry name" value="SAF"/>
</dbReference>
<sequence length="219" mass="21684">MGSAAHTAGMNPGRWISSFLRAVRWHRRGLAVIAASCALVFALAALSPGSGPTRSVVVSARPLAAGVVIGADDVALAELPAQVVPDSAVTDPSQVVGQVLAVPRPSGATLLGEDIVTSSLVSTADGLSLVPFRISDEGIASILAVGDLISVVALGPEGQPVPVVNHVRIAALPTPQASGSFSGSSSGGALIIVAAEADQASTLAAASASYDLSIILEAP</sequence>